<feature type="repeat" description="CXXCXGXG motif" evidence="14">
    <location>
        <begin position="214"/>
        <end position="221"/>
    </location>
</feature>
<evidence type="ECO:0000256" key="6">
    <source>
        <dbReference type="ARBA" id="ARBA00022737"/>
    </source>
</evidence>
<dbReference type="Pfam" id="PF01556">
    <property type="entry name" value="DnaJ_C"/>
    <property type="match status" value="1"/>
</dbReference>
<dbReference type="GO" id="GO:0051082">
    <property type="term" value="F:unfolded protein binding"/>
    <property type="evidence" value="ECO:0007669"/>
    <property type="project" value="UniProtKB-UniRule"/>
</dbReference>
<dbReference type="PROSITE" id="PS51188">
    <property type="entry name" value="ZF_CR"/>
    <property type="match status" value="1"/>
</dbReference>
<dbReference type="HAMAP" id="MF_01152">
    <property type="entry name" value="DnaJ"/>
    <property type="match status" value="1"/>
</dbReference>
<feature type="domain" description="CR-type" evidence="18">
    <location>
        <begin position="148"/>
        <end position="226"/>
    </location>
</feature>
<evidence type="ECO:0000256" key="9">
    <source>
        <dbReference type="ARBA" id="ARBA00023016"/>
    </source>
</evidence>
<evidence type="ECO:0000256" key="16">
    <source>
        <dbReference type="SAM" id="MobiDB-lite"/>
    </source>
</evidence>
<keyword evidence="9 14" id="KW-0346">Stress response</keyword>
<feature type="binding site" evidence="14">
    <location>
        <position position="200"/>
    </location>
    <ligand>
        <name>Zn(2+)</name>
        <dbReference type="ChEBI" id="CHEBI:29105"/>
        <label>2</label>
    </ligand>
</feature>
<dbReference type="Pfam" id="PF00226">
    <property type="entry name" value="DnaJ"/>
    <property type="match status" value="1"/>
</dbReference>
<feature type="repeat" description="CXXCXGXG motif" evidence="14">
    <location>
        <begin position="161"/>
        <end position="168"/>
    </location>
</feature>
<gene>
    <name evidence="14 19" type="primary">dnaJ</name>
    <name evidence="19" type="ORF">DRI96_06815</name>
</gene>
<protein>
    <recommendedName>
        <fullName evidence="13 14">Chaperone protein DnaJ</fullName>
    </recommendedName>
</protein>
<dbReference type="InterPro" id="IPR002939">
    <property type="entry name" value="DnaJ_C"/>
</dbReference>
<evidence type="ECO:0000256" key="11">
    <source>
        <dbReference type="ARBA" id="ARBA00053423"/>
    </source>
</evidence>
<dbReference type="PANTHER" id="PTHR43096">
    <property type="entry name" value="DNAJ HOMOLOG 1, MITOCHONDRIAL-RELATED"/>
    <property type="match status" value="1"/>
</dbReference>
<feature type="binding site" evidence="14">
    <location>
        <position position="203"/>
    </location>
    <ligand>
        <name>Zn(2+)</name>
        <dbReference type="ChEBI" id="CHEBI:29105"/>
        <label>2</label>
    </ligand>
</feature>
<feature type="repeat" description="CXXCXGXG motif" evidence="14">
    <location>
        <begin position="200"/>
        <end position="207"/>
    </location>
</feature>
<keyword evidence="8 14" id="KW-0862">Zinc</keyword>
<dbReference type="FunFam" id="1.10.287.110:FF:000034">
    <property type="entry name" value="Chaperone protein DnaJ"/>
    <property type="match status" value="1"/>
</dbReference>
<dbReference type="FunFam" id="2.60.260.20:FF:000004">
    <property type="entry name" value="Molecular chaperone DnaJ"/>
    <property type="match status" value="1"/>
</dbReference>
<evidence type="ECO:0000256" key="10">
    <source>
        <dbReference type="ARBA" id="ARBA00023186"/>
    </source>
</evidence>
<feature type="zinc finger region" description="CR-type" evidence="15">
    <location>
        <begin position="148"/>
        <end position="226"/>
    </location>
</feature>
<dbReference type="GO" id="GO:0006260">
    <property type="term" value="P:DNA replication"/>
    <property type="evidence" value="ECO:0007669"/>
    <property type="project" value="UniProtKB-KW"/>
</dbReference>
<evidence type="ECO:0000256" key="8">
    <source>
        <dbReference type="ARBA" id="ARBA00022833"/>
    </source>
</evidence>
<dbReference type="InterPro" id="IPR036869">
    <property type="entry name" value="J_dom_sf"/>
</dbReference>
<evidence type="ECO:0000256" key="7">
    <source>
        <dbReference type="ARBA" id="ARBA00022771"/>
    </source>
</evidence>
<dbReference type="InterPro" id="IPR001623">
    <property type="entry name" value="DnaJ_domain"/>
</dbReference>
<feature type="repeat" description="CXXCXGXG motif" evidence="14">
    <location>
        <begin position="178"/>
        <end position="185"/>
    </location>
</feature>
<accession>A0A662D5L1</accession>
<dbReference type="EMBL" id="QMQB01000280">
    <property type="protein sequence ID" value="RLE11090.1"/>
    <property type="molecule type" value="Genomic_DNA"/>
</dbReference>
<dbReference type="InterPro" id="IPR001305">
    <property type="entry name" value="HSP_DnaJ_Cys-rich_dom"/>
</dbReference>
<evidence type="ECO:0000256" key="5">
    <source>
        <dbReference type="ARBA" id="ARBA00022723"/>
    </source>
</evidence>
<dbReference type="InterPro" id="IPR008971">
    <property type="entry name" value="HSP40/DnaJ_pept-bd"/>
</dbReference>
<evidence type="ECO:0000313" key="19">
    <source>
        <dbReference type="EMBL" id="RLE11090.1"/>
    </source>
</evidence>
<dbReference type="CDD" id="cd06257">
    <property type="entry name" value="DnaJ"/>
    <property type="match status" value="1"/>
</dbReference>
<dbReference type="Pfam" id="PF00684">
    <property type="entry name" value="DnaJ_CXXCXGXG"/>
    <property type="match status" value="1"/>
</dbReference>
<dbReference type="SUPFAM" id="SSF57938">
    <property type="entry name" value="DnaJ/Hsp40 cysteine-rich domain"/>
    <property type="match status" value="1"/>
</dbReference>
<feature type="region of interest" description="Disordered" evidence="16">
    <location>
        <begin position="235"/>
        <end position="254"/>
    </location>
</feature>
<comment type="cofactor">
    <cofactor evidence="14">
        <name>Zn(2+)</name>
        <dbReference type="ChEBI" id="CHEBI:29105"/>
    </cofactor>
    <text evidence="14">Binds 2 Zn(2+) ions per monomer.</text>
</comment>
<evidence type="ECO:0000256" key="13">
    <source>
        <dbReference type="ARBA" id="ARBA00067609"/>
    </source>
</evidence>
<name>A0A662D5L1_UNCAE</name>
<keyword evidence="5 14" id="KW-0479">Metal-binding</keyword>
<dbReference type="GO" id="GO:0031072">
    <property type="term" value="F:heat shock protein binding"/>
    <property type="evidence" value="ECO:0007669"/>
    <property type="project" value="InterPro"/>
</dbReference>
<evidence type="ECO:0000256" key="15">
    <source>
        <dbReference type="PROSITE-ProRule" id="PRU00546"/>
    </source>
</evidence>
<dbReference type="CDD" id="cd10747">
    <property type="entry name" value="DnaJ_C"/>
    <property type="match status" value="1"/>
</dbReference>
<dbReference type="GO" id="GO:0008270">
    <property type="term" value="F:zinc ion binding"/>
    <property type="evidence" value="ECO:0007669"/>
    <property type="project" value="UniProtKB-UniRule"/>
</dbReference>
<comment type="caution">
    <text evidence="19">The sequence shown here is derived from an EMBL/GenBank/DDBJ whole genome shotgun (WGS) entry which is preliminary data.</text>
</comment>
<keyword evidence="4 14" id="KW-0235">DNA replication</keyword>
<dbReference type="InterPro" id="IPR036410">
    <property type="entry name" value="HSP_DnaJ_Cys-rich_dom_sf"/>
</dbReference>
<dbReference type="NCBIfam" id="TIGR02349">
    <property type="entry name" value="DnaJ_bact"/>
    <property type="match status" value="1"/>
</dbReference>
<evidence type="ECO:0000256" key="4">
    <source>
        <dbReference type="ARBA" id="ARBA00022705"/>
    </source>
</evidence>
<evidence type="ECO:0000259" key="17">
    <source>
        <dbReference type="PROSITE" id="PS50076"/>
    </source>
</evidence>
<keyword evidence="6 14" id="KW-0677">Repeat</keyword>
<evidence type="ECO:0000256" key="2">
    <source>
        <dbReference type="ARBA" id="ARBA00011738"/>
    </source>
</evidence>
<dbReference type="AlphaFoldDB" id="A0A662D5L1"/>
<dbReference type="SUPFAM" id="SSF49493">
    <property type="entry name" value="HSP40/DnaJ peptide-binding domain"/>
    <property type="match status" value="2"/>
</dbReference>
<sequence length="385" mass="42646">MAKRDYYEILGVSRDASAEEIKKAYRRLAIKYHPDRNPDNPKEAEEKFKEVSEAYKVLSDPEKRRIYDQYGHAGLEAEVGAGAGGGFGGFDFDPFKIFEEVFGGEDIFGESIFGDFFGRTRTAHEREAQAGASLHYNLEIDFEEAISGTEKEIAVTRYETCPRCRGSGVEPGYHPETCPACGGTGYIQTRQGFFAFTRTCTQCHGRGTIIRKPCKQCRGTGRVRTTRKIKVRIPPGVDNGTTLRLRGEGQAGTGGGPSGDLFVSIKVRPHPLFSRQGSDIFIEVPISFALAALGGEISVPTVDGKVRLKIPPGTQTGKVFRLRGKGAPYLHSSSRGDQLVKVVVETPVNLTPEQKQLLKRFDELSRERGQPRIREFFRKVKSLFG</sequence>
<comment type="similarity">
    <text evidence="12 14">Belongs to the DnaJ family.</text>
</comment>
<dbReference type="PROSITE" id="PS50076">
    <property type="entry name" value="DNAJ_2"/>
    <property type="match status" value="1"/>
</dbReference>
<feature type="binding site" evidence="14">
    <location>
        <position position="161"/>
    </location>
    <ligand>
        <name>Zn(2+)</name>
        <dbReference type="ChEBI" id="CHEBI:29105"/>
        <label>1</label>
    </ligand>
</feature>
<dbReference type="Gene3D" id="1.10.287.110">
    <property type="entry name" value="DnaJ domain"/>
    <property type="match status" value="1"/>
</dbReference>
<feature type="binding site" evidence="14">
    <location>
        <position position="181"/>
    </location>
    <ligand>
        <name>Zn(2+)</name>
        <dbReference type="ChEBI" id="CHEBI:29105"/>
        <label>2</label>
    </ligand>
</feature>
<evidence type="ECO:0000313" key="20">
    <source>
        <dbReference type="Proteomes" id="UP000267654"/>
    </source>
</evidence>
<feature type="binding site" evidence="14">
    <location>
        <position position="178"/>
    </location>
    <ligand>
        <name>Zn(2+)</name>
        <dbReference type="ChEBI" id="CHEBI:29105"/>
        <label>2</label>
    </ligand>
</feature>
<dbReference type="FunFam" id="2.10.230.10:FF:000002">
    <property type="entry name" value="Molecular chaperone DnaJ"/>
    <property type="match status" value="1"/>
</dbReference>
<evidence type="ECO:0000256" key="14">
    <source>
        <dbReference type="HAMAP-Rule" id="MF_01152"/>
    </source>
</evidence>
<dbReference type="CDD" id="cd10719">
    <property type="entry name" value="DnaJ_zf"/>
    <property type="match status" value="1"/>
</dbReference>
<proteinExistence type="inferred from homology"/>
<reference evidence="19 20" key="1">
    <citation type="submission" date="2018-06" db="EMBL/GenBank/DDBJ databases">
        <title>Extensive metabolic versatility and redundancy in microbially diverse, dynamic hydrothermal sediments.</title>
        <authorList>
            <person name="Dombrowski N."/>
            <person name="Teske A."/>
            <person name="Baker B.J."/>
        </authorList>
    </citation>
    <scope>NUCLEOTIDE SEQUENCE [LARGE SCALE GENOMIC DNA]</scope>
    <source>
        <strain evidence="19">B19_G9</strain>
    </source>
</reference>
<feature type="binding site" evidence="14">
    <location>
        <position position="164"/>
    </location>
    <ligand>
        <name>Zn(2+)</name>
        <dbReference type="ChEBI" id="CHEBI:29105"/>
        <label>1</label>
    </ligand>
</feature>
<dbReference type="NCBIfam" id="NF008035">
    <property type="entry name" value="PRK10767.1"/>
    <property type="match status" value="1"/>
</dbReference>
<evidence type="ECO:0000259" key="18">
    <source>
        <dbReference type="PROSITE" id="PS51188"/>
    </source>
</evidence>
<dbReference type="GO" id="GO:0005524">
    <property type="term" value="F:ATP binding"/>
    <property type="evidence" value="ECO:0007669"/>
    <property type="project" value="InterPro"/>
</dbReference>
<organism evidence="19 20">
    <name type="scientific">Aerophobetes bacterium</name>
    <dbReference type="NCBI Taxonomy" id="2030807"/>
    <lineage>
        <taxon>Bacteria</taxon>
        <taxon>Candidatus Aerophobota</taxon>
    </lineage>
</organism>
<keyword evidence="10 14" id="KW-0143">Chaperone</keyword>
<evidence type="ECO:0000256" key="12">
    <source>
        <dbReference type="ARBA" id="ARBA00061004"/>
    </source>
</evidence>
<evidence type="ECO:0000256" key="3">
    <source>
        <dbReference type="ARBA" id="ARBA00022490"/>
    </source>
</evidence>
<keyword evidence="7 14" id="KW-0863">Zinc-finger</keyword>
<feature type="binding site" evidence="14">
    <location>
        <position position="217"/>
    </location>
    <ligand>
        <name>Zn(2+)</name>
        <dbReference type="ChEBI" id="CHEBI:29105"/>
        <label>1</label>
    </ligand>
</feature>
<dbReference type="SMART" id="SM00271">
    <property type="entry name" value="DnaJ"/>
    <property type="match status" value="1"/>
</dbReference>
<dbReference type="SUPFAM" id="SSF46565">
    <property type="entry name" value="Chaperone J-domain"/>
    <property type="match status" value="1"/>
</dbReference>
<dbReference type="Gene3D" id="2.60.260.20">
    <property type="entry name" value="Urease metallochaperone UreE, N-terminal domain"/>
    <property type="match status" value="2"/>
</dbReference>
<comment type="function">
    <text evidence="11 14">Participates actively in the response to hyperosmotic and heat shock by preventing the aggregation of stress-denatured proteins and by disaggregating proteins, also in an autonomous, DnaK-independent fashion. Unfolded proteins bind initially to DnaJ; upon interaction with the DnaJ-bound protein, DnaK hydrolyzes its bound ATP, resulting in the formation of a stable complex. GrpE releases ADP from DnaK; ATP binding to DnaK triggers the release of the substrate protein, thus completing the reaction cycle. Several rounds of ATP-dependent interactions between DnaJ, DnaK and GrpE are required for fully efficient folding. Also involved, together with DnaK and GrpE, in the DNA replication of plasmids through activation of initiation proteins.</text>
</comment>
<dbReference type="InterPro" id="IPR012724">
    <property type="entry name" value="DnaJ"/>
</dbReference>
<dbReference type="Proteomes" id="UP000267654">
    <property type="component" value="Unassembled WGS sequence"/>
</dbReference>
<dbReference type="GO" id="GO:0042026">
    <property type="term" value="P:protein refolding"/>
    <property type="evidence" value="ECO:0007669"/>
    <property type="project" value="TreeGrafter"/>
</dbReference>
<dbReference type="GO" id="GO:0005737">
    <property type="term" value="C:cytoplasm"/>
    <property type="evidence" value="ECO:0007669"/>
    <property type="project" value="UniProtKB-SubCell"/>
</dbReference>
<comment type="domain">
    <text evidence="14">The J domain is necessary and sufficient to stimulate DnaK ATPase activity. Zinc center 1 plays an important role in the autonomous, DnaK-independent chaperone activity of DnaJ. Zinc center 2 is essential for interaction with DnaK and for DnaJ activity.</text>
</comment>
<comment type="subcellular location">
    <subcellularLocation>
        <location evidence="1 14">Cytoplasm</location>
    </subcellularLocation>
</comment>
<feature type="binding site" evidence="14">
    <location>
        <position position="214"/>
    </location>
    <ligand>
        <name>Zn(2+)</name>
        <dbReference type="ChEBI" id="CHEBI:29105"/>
        <label>1</label>
    </ligand>
</feature>
<dbReference type="PANTHER" id="PTHR43096:SF52">
    <property type="entry name" value="DNAJ HOMOLOG 1, MITOCHONDRIAL-RELATED"/>
    <property type="match status" value="1"/>
</dbReference>
<dbReference type="Gene3D" id="2.10.230.10">
    <property type="entry name" value="Heat shock protein DnaJ, cysteine-rich domain"/>
    <property type="match status" value="1"/>
</dbReference>
<evidence type="ECO:0000256" key="1">
    <source>
        <dbReference type="ARBA" id="ARBA00004496"/>
    </source>
</evidence>
<comment type="subunit">
    <text evidence="2 14">Homodimer.</text>
</comment>
<dbReference type="GO" id="GO:0009408">
    <property type="term" value="P:response to heat"/>
    <property type="evidence" value="ECO:0007669"/>
    <property type="project" value="InterPro"/>
</dbReference>
<keyword evidence="3 14" id="KW-0963">Cytoplasm</keyword>
<dbReference type="PRINTS" id="PR00625">
    <property type="entry name" value="JDOMAIN"/>
</dbReference>
<feature type="domain" description="J" evidence="17">
    <location>
        <begin position="5"/>
        <end position="71"/>
    </location>
</feature>